<dbReference type="AlphaFoldDB" id="A0A936N8R6"/>
<dbReference type="Proteomes" id="UP000727993">
    <property type="component" value="Unassembled WGS sequence"/>
</dbReference>
<accession>A0A936N8R6</accession>
<sequence length="222" mass="23299">MSVEAGTGSLVNPAPSTAIGATAASLPRGRHDLTRDQVAQSQRLRLAVAMAEACVGRGYSDTPVAAVLELAGVSRQTFYALYANKLECFLEALDLVGEVIIARMGAALLAPERPPLDRAIDAFDRYLEVIADHPAFARLYVVEVHAAGPDALVRRAELQATVIDALADLLGKQDPDGRFACEAFVAGVSALVTLPLATGDVDSIAALRSPLVGRLRALAAEL</sequence>
<dbReference type="InterPro" id="IPR001647">
    <property type="entry name" value="HTH_TetR"/>
</dbReference>
<evidence type="ECO:0000256" key="1">
    <source>
        <dbReference type="ARBA" id="ARBA00023125"/>
    </source>
</evidence>
<dbReference type="InterPro" id="IPR036271">
    <property type="entry name" value="Tet_transcr_reg_TetR-rel_C_sf"/>
</dbReference>
<feature type="domain" description="HTH tetR-type" evidence="2">
    <location>
        <begin position="57"/>
        <end position="92"/>
    </location>
</feature>
<dbReference type="Pfam" id="PF00440">
    <property type="entry name" value="TetR_N"/>
    <property type="match status" value="1"/>
</dbReference>
<dbReference type="EMBL" id="JADJZA010000001">
    <property type="protein sequence ID" value="MBK9295712.1"/>
    <property type="molecule type" value="Genomic_DNA"/>
</dbReference>
<organism evidence="3 4">
    <name type="scientific">Candidatus Neomicrothrix subdominans</name>
    <dbReference type="NCBI Taxonomy" id="2954438"/>
    <lineage>
        <taxon>Bacteria</taxon>
        <taxon>Bacillati</taxon>
        <taxon>Actinomycetota</taxon>
        <taxon>Acidimicrobiia</taxon>
        <taxon>Acidimicrobiales</taxon>
        <taxon>Microthrixaceae</taxon>
        <taxon>Candidatus Neomicrothrix</taxon>
    </lineage>
</organism>
<comment type="caution">
    <text evidence="3">The sequence shown here is derived from an EMBL/GenBank/DDBJ whole genome shotgun (WGS) entry which is preliminary data.</text>
</comment>
<gene>
    <name evidence="3" type="ORF">IPN02_02305</name>
</gene>
<keyword evidence="1" id="KW-0238">DNA-binding</keyword>
<proteinExistence type="predicted"/>
<name>A0A936N8R6_9ACTN</name>
<evidence type="ECO:0000313" key="3">
    <source>
        <dbReference type="EMBL" id="MBK9295712.1"/>
    </source>
</evidence>
<protein>
    <submittedName>
        <fullName evidence="3">TetR/AcrR family transcriptional regulator</fullName>
    </submittedName>
</protein>
<dbReference type="GO" id="GO:0003677">
    <property type="term" value="F:DNA binding"/>
    <property type="evidence" value="ECO:0007669"/>
    <property type="project" value="UniProtKB-KW"/>
</dbReference>
<dbReference type="Gene3D" id="1.10.357.10">
    <property type="entry name" value="Tetracycline Repressor, domain 2"/>
    <property type="match status" value="1"/>
</dbReference>
<reference evidence="3 4" key="1">
    <citation type="submission" date="2020-10" db="EMBL/GenBank/DDBJ databases">
        <title>Connecting structure to function with the recovery of over 1000 high-quality activated sludge metagenome-assembled genomes encoding full-length rRNA genes using long-read sequencing.</title>
        <authorList>
            <person name="Singleton C.M."/>
            <person name="Petriglieri F."/>
            <person name="Kristensen J.M."/>
            <person name="Kirkegaard R.H."/>
            <person name="Michaelsen T.Y."/>
            <person name="Andersen M.H."/>
            <person name="Karst S.M."/>
            <person name="Dueholm M.S."/>
            <person name="Nielsen P.H."/>
            <person name="Albertsen M."/>
        </authorList>
    </citation>
    <scope>NUCLEOTIDE SEQUENCE [LARGE SCALE GENOMIC DNA]</scope>
    <source>
        <strain evidence="3">Lyne_18-Q3-R50-59_MAXAC.006</strain>
    </source>
</reference>
<evidence type="ECO:0000313" key="4">
    <source>
        <dbReference type="Proteomes" id="UP000727993"/>
    </source>
</evidence>
<evidence type="ECO:0000259" key="2">
    <source>
        <dbReference type="Pfam" id="PF00440"/>
    </source>
</evidence>
<dbReference type="InterPro" id="IPR009057">
    <property type="entry name" value="Homeodomain-like_sf"/>
</dbReference>
<dbReference type="SUPFAM" id="SSF46689">
    <property type="entry name" value="Homeodomain-like"/>
    <property type="match status" value="1"/>
</dbReference>
<dbReference type="SUPFAM" id="SSF48498">
    <property type="entry name" value="Tetracyclin repressor-like, C-terminal domain"/>
    <property type="match status" value="1"/>
</dbReference>